<keyword evidence="2" id="KW-1185">Reference proteome</keyword>
<name>A0ABX0VPG5_9ENTR</name>
<dbReference type="SUPFAM" id="SSF51182">
    <property type="entry name" value="RmlC-like cupins"/>
    <property type="match status" value="1"/>
</dbReference>
<dbReference type="PANTHER" id="PTHR37943:SF1">
    <property type="entry name" value="PROTEIN VES"/>
    <property type="match status" value="1"/>
</dbReference>
<gene>
    <name evidence="1" type="ORF">E2L00_16070</name>
</gene>
<dbReference type="Proteomes" id="UP000697927">
    <property type="component" value="Unassembled WGS sequence"/>
</dbReference>
<evidence type="ECO:0000313" key="1">
    <source>
        <dbReference type="EMBL" id="NIY48979.1"/>
    </source>
</evidence>
<evidence type="ECO:0000313" key="2">
    <source>
        <dbReference type="Proteomes" id="UP000697927"/>
    </source>
</evidence>
<dbReference type="InterPro" id="IPR010282">
    <property type="entry name" value="Uncharacterised_HutD/Ves"/>
</dbReference>
<dbReference type="CDD" id="cd20293">
    <property type="entry name" value="cupin_HutD_N"/>
    <property type="match status" value="1"/>
</dbReference>
<protein>
    <submittedName>
        <fullName evidence="1">HutD family protein</fullName>
    </submittedName>
</protein>
<dbReference type="InterPro" id="IPR014710">
    <property type="entry name" value="RmlC-like_jellyroll"/>
</dbReference>
<dbReference type="Gene3D" id="2.60.120.10">
    <property type="entry name" value="Jelly Rolls"/>
    <property type="match status" value="1"/>
</dbReference>
<dbReference type="EMBL" id="SOYS01000008">
    <property type="protein sequence ID" value="NIY48979.1"/>
    <property type="molecule type" value="Genomic_DNA"/>
</dbReference>
<proteinExistence type="predicted"/>
<dbReference type="Pfam" id="PF05962">
    <property type="entry name" value="HutD"/>
    <property type="match status" value="1"/>
</dbReference>
<reference evidence="1 2" key="1">
    <citation type="journal article" date="2020" name="Microorganisms">
        <title>Polyphasic Characterisation of Cedecea colo sp. nov., a New Enteric Bacterium Isolated from the Koala Hindgut.</title>
        <authorList>
            <person name="Boath J.M."/>
            <person name="Dakhal S."/>
            <person name="Van T.T.H."/>
            <person name="Moore R.J."/>
            <person name="Dekiwadia C."/>
            <person name="Macreadie I.G."/>
        </authorList>
    </citation>
    <scope>NUCLEOTIDE SEQUENCE [LARGE SCALE GENOMIC DNA]</scope>
    <source>
        <strain evidence="1 2">ZA</strain>
    </source>
</reference>
<comment type="caution">
    <text evidence="1">The sequence shown here is derived from an EMBL/GenBank/DDBJ whole genome shotgun (WGS) entry which is preliminary data.</text>
</comment>
<dbReference type="RefSeq" id="WP_167613341.1">
    <property type="nucleotide sequence ID" value="NZ_SOYS01000008.1"/>
</dbReference>
<dbReference type="InterPro" id="IPR011051">
    <property type="entry name" value="RmlC_Cupin_sf"/>
</dbReference>
<sequence>MIRLLSAGQYTDMPWKNGQGITREVCRYPQDGDYDWRISLATIREAGPFSAFPGYLRNISVLEGEGMFLTIDGQRSPLIAPFQALGFNGASTVSCEIIGGPLLDFNVIYREAEIRTTVEWSGAKEWLYEGGLRVLFNAGPALRVTVGGEPYTLNHYDSLLVDEPGNLVIHAEHSEARLARITLFSR</sequence>
<accession>A0ABX0VPG5</accession>
<organism evidence="1 2">
    <name type="scientific">Cedecea colo</name>
    <dbReference type="NCBI Taxonomy" id="2552946"/>
    <lineage>
        <taxon>Bacteria</taxon>
        <taxon>Pseudomonadati</taxon>
        <taxon>Pseudomonadota</taxon>
        <taxon>Gammaproteobacteria</taxon>
        <taxon>Enterobacterales</taxon>
        <taxon>Enterobacteriaceae</taxon>
        <taxon>Cedecea</taxon>
    </lineage>
</organism>
<dbReference type="PANTHER" id="PTHR37943">
    <property type="entry name" value="PROTEIN VES"/>
    <property type="match status" value="1"/>
</dbReference>